<evidence type="ECO:0000313" key="8">
    <source>
        <dbReference type="EMBL" id="GAA4831156.1"/>
    </source>
</evidence>
<dbReference type="HAMAP" id="MF_01235">
    <property type="entry name" value="ManNAc6P_epimer"/>
    <property type="match status" value="1"/>
</dbReference>
<proteinExistence type="inferred from homology"/>
<dbReference type="Proteomes" id="UP001501752">
    <property type="component" value="Unassembled WGS sequence"/>
</dbReference>
<dbReference type="Pfam" id="PF12831">
    <property type="entry name" value="FAD_oxidored"/>
    <property type="match status" value="1"/>
</dbReference>
<accession>A0ABP9D847</accession>
<sequence>MTTHEPAPARQPAAEIAVIGGGLGGVAAALAAAEAGRTVVLTSDQQVLGGQITTQLVPALDEHPHIEAPGGSSASYQRLRRALRAEYGEDNPGGGWVSRLCFEPQAAVRAIDSLLAPHVTAGRLRIVTGVRPVRAVREDGRIVSVRLRDGQGHDVTVAAEVFCDATETGELLPLAGAPWVIGSEGREAFGESLALPGGGHPHAVQSCTTGLLVEHRPGEDHTVPRPEGYERWRDSQPFTLEIAGWDDRSHRYRMFVDGPDGHPPFWTYRRLREGALFGTTDLALINWAGNDYADASLVHEPDRARAESRRLSLAFLHWLQTECPRDDGTGAGYPGLRPVPDATCAPDGLAAEPYVRESRRLAARIPVRQQDLEPVLGQARAANMADSGGLAFYHMDLHARIGHPRSAYSPTAPFQVPLSALVADAPSNLLAAAKNLAATQAAAAAYRVHHGEWAVGEAAGTLAAQAVARALEPAELLDEPAEVALLQRALVHRGVPLAWLLDLDPADPLFAPAHRLAAAGGLGGARRERLTAEPEAPCDEQDRAALVTAADQLAPGAGRAADHLPTDASWGEVVAALGAAVEELTVDTGGRRPAVPSGGRPSRSRVVLPSGLAGKLVVSCQALPGEPLHGPQFMAQMAVAAHSGGAAAVRINGPADIAAVRMAVPLPVIGLWKDGEDGPYITPTLEHAMAVADAGADIVALDGTSRPRPDGRSLADTIEALHARGIPVMADVATLEDGLAAAAAGADLVSTTLSGYTPDSPHQPGPDLQLVRALADRLDVPVVAEGRIATPVEAAAALAAGAHTVVVGGAITRPADLTARFAAALASTRPAPESQP</sequence>
<name>A0ABP9D847_9ACTN</name>
<comment type="catalytic activity">
    <reaction evidence="1 7">
        <text>an N-acyl-D-glucosamine 6-phosphate = an N-acyl-D-mannosamine 6-phosphate</text>
        <dbReference type="Rhea" id="RHEA:23932"/>
        <dbReference type="ChEBI" id="CHEBI:57599"/>
        <dbReference type="ChEBI" id="CHEBI:57666"/>
        <dbReference type="EC" id="5.1.3.9"/>
    </reaction>
</comment>
<dbReference type="PANTHER" id="PTHR36204">
    <property type="entry name" value="N-ACETYLMANNOSAMINE-6-PHOSPHATE 2-EPIMERASE-RELATED"/>
    <property type="match status" value="1"/>
</dbReference>
<dbReference type="Pfam" id="PF04131">
    <property type="entry name" value="NanE"/>
    <property type="match status" value="1"/>
</dbReference>
<comment type="pathway">
    <text evidence="3 7">Amino-sugar metabolism; N-acetylneuraminate degradation; D-fructose 6-phosphate from N-acetylneuraminate: step 3/5.</text>
</comment>
<organism evidence="8 9">
    <name type="scientific">Kitasatospora terrestris</name>
    <dbReference type="NCBI Taxonomy" id="258051"/>
    <lineage>
        <taxon>Bacteria</taxon>
        <taxon>Bacillati</taxon>
        <taxon>Actinomycetota</taxon>
        <taxon>Actinomycetes</taxon>
        <taxon>Kitasatosporales</taxon>
        <taxon>Streptomycetaceae</taxon>
        <taxon>Kitasatospora</taxon>
    </lineage>
</organism>
<dbReference type="NCBIfam" id="NF002231">
    <property type="entry name" value="PRK01130.1"/>
    <property type="match status" value="1"/>
</dbReference>
<evidence type="ECO:0000256" key="6">
    <source>
        <dbReference type="ARBA" id="ARBA00023277"/>
    </source>
</evidence>
<evidence type="ECO:0000256" key="1">
    <source>
        <dbReference type="ARBA" id="ARBA00000056"/>
    </source>
</evidence>
<evidence type="ECO:0000256" key="7">
    <source>
        <dbReference type="HAMAP-Rule" id="MF_01235"/>
    </source>
</evidence>
<evidence type="ECO:0000256" key="4">
    <source>
        <dbReference type="ARBA" id="ARBA00007439"/>
    </source>
</evidence>
<dbReference type="PANTHER" id="PTHR36204:SF1">
    <property type="entry name" value="N-ACETYLMANNOSAMINE-6-PHOSPHATE 2-EPIMERASE-RELATED"/>
    <property type="match status" value="1"/>
</dbReference>
<dbReference type="SUPFAM" id="SSF51366">
    <property type="entry name" value="Ribulose-phoshate binding barrel"/>
    <property type="match status" value="1"/>
</dbReference>
<dbReference type="EMBL" id="BAABIS010000001">
    <property type="protein sequence ID" value="GAA4831156.1"/>
    <property type="molecule type" value="Genomic_DNA"/>
</dbReference>
<evidence type="ECO:0000256" key="2">
    <source>
        <dbReference type="ARBA" id="ARBA00002147"/>
    </source>
</evidence>
<dbReference type="InterPro" id="IPR036188">
    <property type="entry name" value="FAD/NAD-bd_sf"/>
</dbReference>
<dbReference type="EC" id="5.1.3.9" evidence="7"/>
<gene>
    <name evidence="7" type="primary">nanE</name>
    <name evidence="8" type="ORF">GCM10023235_01600</name>
</gene>
<keyword evidence="9" id="KW-1185">Reference proteome</keyword>
<dbReference type="InterPro" id="IPR007260">
    <property type="entry name" value="NanE"/>
</dbReference>
<evidence type="ECO:0000313" key="9">
    <source>
        <dbReference type="Proteomes" id="UP001501752"/>
    </source>
</evidence>
<keyword evidence="6 7" id="KW-0119">Carbohydrate metabolism</keyword>
<dbReference type="Gene3D" id="3.50.50.60">
    <property type="entry name" value="FAD/NAD(P)-binding domain"/>
    <property type="match status" value="1"/>
</dbReference>
<comment type="caution">
    <text evidence="8">The sequence shown here is derived from an EMBL/GenBank/DDBJ whole genome shotgun (WGS) entry which is preliminary data.</text>
</comment>
<dbReference type="Gene3D" id="3.20.20.70">
    <property type="entry name" value="Aldolase class I"/>
    <property type="match status" value="1"/>
</dbReference>
<reference evidence="9" key="1">
    <citation type="journal article" date="2019" name="Int. J. Syst. Evol. Microbiol.">
        <title>The Global Catalogue of Microorganisms (GCM) 10K type strain sequencing project: providing services to taxonomists for standard genome sequencing and annotation.</title>
        <authorList>
            <consortium name="The Broad Institute Genomics Platform"/>
            <consortium name="The Broad Institute Genome Sequencing Center for Infectious Disease"/>
            <person name="Wu L."/>
            <person name="Ma J."/>
        </authorList>
    </citation>
    <scope>NUCLEOTIDE SEQUENCE [LARGE SCALE GENOMIC DNA]</scope>
    <source>
        <strain evidence="9">JCM 13006</strain>
    </source>
</reference>
<evidence type="ECO:0000256" key="5">
    <source>
        <dbReference type="ARBA" id="ARBA00023235"/>
    </source>
</evidence>
<protein>
    <recommendedName>
        <fullName evidence="7">Putative N-acetylmannosamine-6-phosphate 2-epimerase</fullName>
        <ecNumber evidence="7">5.1.3.9</ecNumber>
    </recommendedName>
    <alternativeName>
        <fullName evidence="7">ManNAc-6-P epimerase</fullName>
    </alternativeName>
</protein>
<dbReference type="InterPro" id="IPR013785">
    <property type="entry name" value="Aldolase_TIM"/>
</dbReference>
<comment type="similarity">
    <text evidence="4 7">Belongs to the NanE family.</text>
</comment>
<dbReference type="SUPFAM" id="SSF51905">
    <property type="entry name" value="FAD/NAD(P)-binding domain"/>
    <property type="match status" value="1"/>
</dbReference>
<keyword evidence="5 7" id="KW-0413">Isomerase</keyword>
<evidence type="ECO:0000256" key="3">
    <source>
        <dbReference type="ARBA" id="ARBA00005081"/>
    </source>
</evidence>
<dbReference type="CDD" id="cd04729">
    <property type="entry name" value="NanE"/>
    <property type="match status" value="1"/>
</dbReference>
<dbReference type="InterPro" id="IPR011060">
    <property type="entry name" value="RibuloseP-bd_barrel"/>
</dbReference>
<comment type="function">
    <text evidence="2 7">Converts N-acetylmannosamine-6-phosphate (ManNAc-6-P) to N-acetylglucosamine-6-phosphate (GlcNAc-6-P).</text>
</comment>